<evidence type="ECO:0000256" key="3">
    <source>
        <dbReference type="ARBA" id="ARBA00022694"/>
    </source>
</evidence>
<dbReference type="GO" id="GO:0160148">
    <property type="term" value="F:tRNA pseudouridine(55) synthase activity"/>
    <property type="evidence" value="ECO:0007669"/>
    <property type="project" value="UniProtKB-EC"/>
</dbReference>
<feature type="active site" description="Nucleophile" evidence="5">
    <location>
        <position position="53"/>
    </location>
</feature>
<dbReference type="HAMAP" id="MF_01080">
    <property type="entry name" value="TruB_bact"/>
    <property type="match status" value="1"/>
</dbReference>
<dbReference type="PANTHER" id="PTHR13767:SF2">
    <property type="entry name" value="PSEUDOURIDYLATE SYNTHASE TRUB1"/>
    <property type="match status" value="1"/>
</dbReference>
<evidence type="ECO:0000259" key="7">
    <source>
        <dbReference type="Pfam" id="PF09157"/>
    </source>
</evidence>
<dbReference type="InterPro" id="IPR020103">
    <property type="entry name" value="PsdUridine_synth_cat_dom_sf"/>
</dbReference>
<dbReference type="STRING" id="756272.Plabr_2428"/>
<dbReference type="Pfam" id="PF09157">
    <property type="entry name" value="TruB-C_2"/>
    <property type="match status" value="1"/>
</dbReference>
<organism evidence="9 10">
    <name type="scientific">Rubinisphaera brasiliensis (strain ATCC 49424 / DSM 5305 / JCM 21570 / IAM 15109 / NBRC 103401 / IFAM 1448)</name>
    <name type="common">Planctomyces brasiliensis</name>
    <dbReference type="NCBI Taxonomy" id="756272"/>
    <lineage>
        <taxon>Bacteria</taxon>
        <taxon>Pseudomonadati</taxon>
        <taxon>Planctomycetota</taxon>
        <taxon>Planctomycetia</taxon>
        <taxon>Planctomycetales</taxon>
        <taxon>Planctomycetaceae</taxon>
        <taxon>Rubinisphaera</taxon>
    </lineage>
</organism>
<dbReference type="InterPro" id="IPR015240">
    <property type="entry name" value="tRNA_sdUridine_synth_fam1_C"/>
</dbReference>
<evidence type="ECO:0000313" key="9">
    <source>
        <dbReference type="EMBL" id="ADY60029.1"/>
    </source>
</evidence>
<feature type="domain" description="Pseudouridine synthase II N-terminal" evidence="6">
    <location>
        <begin position="39"/>
        <end position="186"/>
    </location>
</feature>
<reference evidence="10" key="1">
    <citation type="submission" date="2011-02" db="EMBL/GenBank/DDBJ databases">
        <title>The complete genome of Planctomyces brasiliensis DSM 5305.</title>
        <authorList>
            <person name="Lucas S."/>
            <person name="Copeland A."/>
            <person name="Lapidus A."/>
            <person name="Bruce D."/>
            <person name="Goodwin L."/>
            <person name="Pitluck S."/>
            <person name="Kyrpides N."/>
            <person name="Mavromatis K."/>
            <person name="Pagani I."/>
            <person name="Ivanova N."/>
            <person name="Ovchinnikova G."/>
            <person name="Lu M."/>
            <person name="Detter J.C."/>
            <person name="Han C."/>
            <person name="Land M."/>
            <person name="Hauser L."/>
            <person name="Markowitz V."/>
            <person name="Cheng J.-F."/>
            <person name="Hugenholtz P."/>
            <person name="Woyke T."/>
            <person name="Wu D."/>
            <person name="Tindall B."/>
            <person name="Pomrenke H.G."/>
            <person name="Brambilla E."/>
            <person name="Klenk H.-P."/>
            <person name="Eisen J.A."/>
        </authorList>
    </citation>
    <scope>NUCLEOTIDE SEQUENCE [LARGE SCALE GENOMIC DNA]</scope>
    <source>
        <strain evidence="10">ATCC 49424 / DSM 5305 / JCM 21570 / NBRC 103401 / IFAM 1448</strain>
    </source>
</reference>
<dbReference type="GO" id="GO:0003723">
    <property type="term" value="F:RNA binding"/>
    <property type="evidence" value="ECO:0007669"/>
    <property type="project" value="InterPro"/>
</dbReference>
<evidence type="ECO:0000256" key="4">
    <source>
        <dbReference type="ARBA" id="ARBA00023235"/>
    </source>
</evidence>
<comment type="catalytic activity">
    <reaction evidence="1 5">
        <text>uridine(55) in tRNA = pseudouridine(55) in tRNA</text>
        <dbReference type="Rhea" id="RHEA:42532"/>
        <dbReference type="Rhea" id="RHEA-COMP:10101"/>
        <dbReference type="Rhea" id="RHEA-COMP:10102"/>
        <dbReference type="ChEBI" id="CHEBI:65314"/>
        <dbReference type="ChEBI" id="CHEBI:65315"/>
        <dbReference type="EC" id="5.4.99.25"/>
    </reaction>
</comment>
<dbReference type="EC" id="5.4.99.25" evidence="5"/>
<dbReference type="GO" id="GO:0031119">
    <property type="term" value="P:tRNA pseudouridine synthesis"/>
    <property type="evidence" value="ECO:0007669"/>
    <property type="project" value="UniProtKB-UniRule"/>
</dbReference>
<dbReference type="GO" id="GO:1990481">
    <property type="term" value="P:mRNA pseudouridine synthesis"/>
    <property type="evidence" value="ECO:0007669"/>
    <property type="project" value="TreeGrafter"/>
</dbReference>
<gene>
    <name evidence="5" type="primary">truB</name>
    <name evidence="9" type="ordered locus">Plabr_2428</name>
</gene>
<dbReference type="OrthoDB" id="9802309at2"/>
<dbReference type="Gene3D" id="3.30.2350.10">
    <property type="entry name" value="Pseudouridine synthase"/>
    <property type="match status" value="1"/>
</dbReference>
<keyword evidence="3 5" id="KW-0819">tRNA processing</keyword>
<feature type="domain" description="tRNA pseudouridine synthase II TruB subfamily 1 C-terminal" evidence="7">
    <location>
        <begin position="250"/>
        <end position="295"/>
    </location>
</feature>
<evidence type="ECO:0000313" key="10">
    <source>
        <dbReference type="Proteomes" id="UP000006860"/>
    </source>
</evidence>
<evidence type="ECO:0000259" key="8">
    <source>
        <dbReference type="Pfam" id="PF16198"/>
    </source>
</evidence>
<dbReference type="AlphaFoldDB" id="F0SNV3"/>
<dbReference type="KEGG" id="pbs:Plabr_2428"/>
<sequence>MARSSRRSQKQPVGPRLAILSINKPAGLTSRDVVNRVQRITGIRKCGHAGTLDPLATGVLVVCLNSATRLVPYIQKQQKSYRAEFRFGTRSTTDDIEGELTSVEGATFPTRDELDAALQKMTGDVEQRPPQFSAVKIDGRPAYKKARQGEQVELKSRIVRIDQLTLREFEAAEWKLDILCGSGTYVRSIGRDIGDHFGCGAIMTSLLRDRIGRFSLQDSVSLEELESDDWQKYCRPIADAADELPRRVCSAQEIRRISFGQTLDHNGTLDEEIALFDSEQRLIGIGKPTEDGQLRTPLVLLSLEEAATYA</sequence>
<dbReference type="SUPFAM" id="SSF55120">
    <property type="entry name" value="Pseudouridine synthase"/>
    <property type="match status" value="1"/>
</dbReference>
<comment type="similarity">
    <text evidence="2 5">Belongs to the pseudouridine synthase TruB family. Type 1 subfamily.</text>
</comment>
<dbReference type="CDD" id="cd02573">
    <property type="entry name" value="PseudoU_synth_EcTruB"/>
    <property type="match status" value="1"/>
</dbReference>
<comment type="function">
    <text evidence="5">Responsible for synthesis of pseudouridine from uracil-55 in the psi GC loop of transfer RNAs.</text>
</comment>
<dbReference type="InterPro" id="IPR032819">
    <property type="entry name" value="TruB_C"/>
</dbReference>
<evidence type="ECO:0000256" key="1">
    <source>
        <dbReference type="ARBA" id="ARBA00000385"/>
    </source>
</evidence>
<evidence type="ECO:0000256" key="2">
    <source>
        <dbReference type="ARBA" id="ARBA00005642"/>
    </source>
</evidence>
<dbReference type="HOGENOM" id="CLU_032087_0_0_0"/>
<dbReference type="InterPro" id="IPR014780">
    <property type="entry name" value="tRNA_psdUridine_synth_TruB"/>
</dbReference>
<dbReference type="NCBIfam" id="TIGR00431">
    <property type="entry name" value="TruB"/>
    <property type="match status" value="1"/>
</dbReference>
<keyword evidence="10" id="KW-1185">Reference proteome</keyword>
<proteinExistence type="inferred from homology"/>
<dbReference type="PANTHER" id="PTHR13767">
    <property type="entry name" value="TRNA-PSEUDOURIDINE SYNTHASE"/>
    <property type="match status" value="1"/>
</dbReference>
<feature type="domain" description="tRNA pseudouridylate synthase B C-terminal" evidence="8">
    <location>
        <begin position="187"/>
        <end position="227"/>
    </location>
</feature>
<evidence type="ECO:0000256" key="5">
    <source>
        <dbReference type="HAMAP-Rule" id="MF_01080"/>
    </source>
</evidence>
<accession>F0SNV3</accession>
<dbReference type="InterPro" id="IPR002501">
    <property type="entry name" value="PsdUridine_synth_N"/>
</dbReference>
<protein>
    <recommendedName>
        <fullName evidence="5">tRNA pseudouridine synthase B</fullName>
        <ecNumber evidence="5">5.4.99.25</ecNumber>
    </recommendedName>
    <alternativeName>
        <fullName evidence="5">tRNA pseudouridine(55) synthase</fullName>
        <shortName evidence="5">Psi55 synthase</shortName>
    </alternativeName>
    <alternativeName>
        <fullName evidence="5">tRNA pseudouridylate synthase</fullName>
    </alternativeName>
    <alternativeName>
        <fullName evidence="5">tRNA-uridine isomerase</fullName>
    </alternativeName>
</protein>
<dbReference type="eggNOG" id="COG0130">
    <property type="taxonomic scope" value="Bacteria"/>
</dbReference>
<dbReference type="EMBL" id="CP002546">
    <property type="protein sequence ID" value="ADY60029.1"/>
    <property type="molecule type" value="Genomic_DNA"/>
</dbReference>
<evidence type="ECO:0000259" key="6">
    <source>
        <dbReference type="Pfam" id="PF01509"/>
    </source>
</evidence>
<keyword evidence="4 5" id="KW-0413">Isomerase</keyword>
<dbReference type="Pfam" id="PF16198">
    <property type="entry name" value="TruB_C_2"/>
    <property type="match status" value="1"/>
</dbReference>
<name>F0SNV3_RUBBR</name>
<dbReference type="Pfam" id="PF01509">
    <property type="entry name" value="TruB_N"/>
    <property type="match status" value="1"/>
</dbReference>
<dbReference type="Proteomes" id="UP000006860">
    <property type="component" value="Chromosome"/>
</dbReference>